<accession>A0ABT2FKD8</accession>
<protein>
    <recommendedName>
        <fullName evidence="3">DUF1963 domain-containing protein</fullName>
    </recommendedName>
</protein>
<dbReference type="Proteomes" id="UP001201549">
    <property type="component" value="Unassembled WGS sequence"/>
</dbReference>
<sequence length="421" mass="47258">MSEKVNCISADCAAMILPETAERTGGLCMPCQRKQQQQAEQAYIAANRQDIDPYAGLTDAVEIIKQRHVQRPFNKLIRYASYQGDITALYQQLNQSQVDDLIAHDIARHQAGDNDYFSDLSLELAAFSQGDLSRLQHYLLQHHADAPAMIFRSADAAMTQLLLERIEQYRTDRGELNNLLCALAWIGNAQVVQQFAAWRRTPPNWASLLYCPPWQYAHEAGWELDANDQRRNLYFDACYPLEITANRSGHHAFTTESTPCPQCQHPLTIMLGIDLTAPECRFLPFDGDVLALKNCQVCSCFGGAELFTRIGAGGANCWLDTEAVMQEDDWELAPATNFKLGKQRPAWFAAHEFLSATTQSQLGGLPAWVQDTDYPCCPQCQQTMTFVAQISRAETEEYGEGMHYLFVCPSCQLSTAGYQQT</sequence>
<organism evidence="1 2">
    <name type="scientific">Shewanella electrica</name>
    <dbReference type="NCBI Taxonomy" id="515560"/>
    <lineage>
        <taxon>Bacteria</taxon>
        <taxon>Pseudomonadati</taxon>
        <taxon>Pseudomonadota</taxon>
        <taxon>Gammaproteobacteria</taxon>
        <taxon>Alteromonadales</taxon>
        <taxon>Shewanellaceae</taxon>
        <taxon>Shewanella</taxon>
    </lineage>
</organism>
<dbReference type="RefSeq" id="WP_238895100.1">
    <property type="nucleotide sequence ID" value="NZ_JAKOGG010000002.1"/>
</dbReference>
<evidence type="ECO:0000313" key="2">
    <source>
        <dbReference type="Proteomes" id="UP001201549"/>
    </source>
</evidence>
<comment type="caution">
    <text evidence="1">The sequence shown here is derived from an EMBL/GenBank/DDBJ whole genome shotgun (WGS) entry which is preliminary data.</text>
</comment>
<reference evidence="1 2" key="1">
    <citation type="submission" date="2022-02" db="EMBL/GenBank/DDBJ databases">
        <authorList>
            <person name="Zhuang L."/>
        </authorList>
    </citation>
    <scope>NUCLEOTIDE SEQUENCE [LARGE SCALE GENOMIC DNA]</scope>
    <source>
        <strain evidence="1 2">C32</strain>
    </source>
</reference>
<reference evidence="2" key="2">
    <citation type="submission" date="2023-07" db="EMBL/GenBank/DDBJ databases">
        <title>Shewanella mangrovi sp. nov., an acetaldehyde- degrading bacterium isolated from mangrove sediment.</title>
        <authorList>
            <person name="Liu Y."/>
        </authorList>
    </citation>
    <scope>NUCLEOTIDE SEQUENCE [LARGE SCALE GENOMIC DNA]</scope>
    <source>
        <strain evidence="2">C32</strain>
    </source>
</reference>
<evidence type="ECO:0000313" key="1">
    <source>
        <dbReference type="EMBL" id="MCS4555709.1"/>
    </source>
</evidence>
<dbReference type="EMBL" id="JAKOGG010000002">
    <property type="protein sequence ID" value="MCS4555709.1"/>
    <property type="molecule type" value="Genomic_DNA"/>
</dbReference>
<gene>
    <name evidence="1" type="ORF">L9G74_04605</name>
</gene>
<dbReference type="Gene3D" id="2.30.320.10">
    <property type="entry name" value="YwqG-like"/>
    <property type="match status" value="1"/>
</dbReference>
<proteinExistence type="predicted"/>
<keyword evidence="2" id="KW-1185">Reference proteome</keyword>
<name>A0ABT2FKD8_9GAMM</name>
<evidence type="ECO:0008006" key="3">
    <source>
        <dbReference type="Google" id="ProtNLM"/>
    </source>
</evidence>